<feature type="compositionally biased region" description="Polar residues" evidence="1">
    <location>
        <begin position="16"/>
        <end position="26"/>
    </location>
</feature>
<dbReference type="Proteomes" id="UP000236621">
    <property type="component" value="Unassembled WGS sequence"/>
</dbReference>
<dbReference type="AlphaFoldDB" id="A0A2K3QNF1"/>
<keyword evidence="3" id="KW-1185">Reference proteome</keyword>
<sequence length="338" mass="38709">MTLHPVRVRGKRKASATKTPTTSLQPRKTKRSLASVVAGRSARQRATLESLPAEILEGILLHSASLSLPRASPVIGVKLSGRATLLRLFIWAFHDTWQQWFGIPAGQPVYHVPQVADMQQVPCQGDHVLQSEMLEMPWAKIDFILQAQQAWTDRYARGRWYRHSIPWQDDPGHLGHHHNGGFSHFDARECFEADYRRALKWPPFYVESVKWRAQDVHPLARMPTDLMTGPWDGEKLRRLFWLSRGGIVVDGDGQTPPSWEVKLQCLDNAVLSTPEPNVLVVNCLMQSWIFTDLPQDEVRKRLAGLDRRRVYWGDEPESSEILRRTRNALDPFLLVPLE</sequence>
<evidence type="ECO:0000313" key="3">
    <source>
        <dbReference type="Proteomes" id="UP000236621"/>
    </source>
</evidence>
<feature type="compositionally biased region" description="Basic residues" evidence="1">
    <location>
        <begin position="1"/>
        <end position="15"/>
    </location>
</feature>
<accession>A0A2K3QNF1</accession>
<dbReference type="STRING" id="45235.A0A2K3QNF1"/>
<gene>
    <name evidence="2" type="ORF">TCAP_01020</name>
</gene>
<reference evidence="2 3" key="1">
    <citation type="submission" date="2017-08" db="EMBL/GenBank/DDBJ databases">
        <title>Harnessing the power of phylogenomics to disentangle the directionality and signatures of interkingdom host jumping in the parasitic fungal genus Tolypocladium.</title>
        <authorList>
            <person name="Quandt C.A."/>
            <person name="Patterson W."/>
            <person name="Spatafora J.W."/>
        </authorList>
    </citation>
    <scope>NUCLEOTIDE SEQUENCE [LARGE SCALE GENOMIC DNA]</scope>
    <source>
        <strain evidence="2 3">CBS 113982</strain>
    </source>
</reference>
<comment type="caution">
    <text evidence="2">The sequence shown here is derived from an EMBL/GenBank/DDBJ whole genome shotgun (WGS) entry which is preliminary data.</text>
</comment>
<name>A0A2K3QNF1_9HYPO</name>
<dbReference type="OrthoDB" id="4167490at2759"/>
<evidence type="ECO:0000256" key="1">
    <source>
        <dbReference type="SAM" id="MobiDB-lite"/>
    </source>
</evidence>
<evidence type="ECO:0000313" key="2">
    <source>
        <dbReference type="EMBL" id="PNY29058.1"/>
    </source>
</evidence>
<protein>
    <submittedName>
        <fullName evidence="2">Uncharacterized protein</fullName>
    </submittedName>
</protein>
<organism evidence="2 3">
    <name type="scientific">Tolypocladium capitatum</name>
    <dbReference type="NCBI Taxonomy" id="45235"/>
    <lineage>
        <taxon>Eukaryota</taxon>
        <taxon>Fungi</taxon>
        <taxon>Dikarya</taxon>
        <taxon>Ascomycota</taxon>
        <taxon>Pezizomycotina</taxon>
        <taxon>Sordariomycetes</taxon>
        <taxon>Hypocreomycetidae</taxon>
        <taxon>Hypocreales</taxon>
        <taxon>Ophiocordycipitaceae</taxon>
        <taxon>Tolypocladium</taxon>
    </lineage>
</organism>
<dbReference type="EMBL" id="NRSZ01000160">
    <property type="protein sequence ID" value="PNY29058.1"/>
    <property type="molecule type" value="Genomic_DNA"/>
</dbReference>
<proteinExistence type="predicted"/>
<feature type="region of interest" description="Disordered" evidence="1">
    <location>
        <begin position="1"/>
        <end position="35"/>
    </location>
</feature>